<dbReference type="InterPro" id="IPR035979">
    <property type="entry name" value="RBD_domain_sf"/>
</dbReference>
<dbReference type="InterPro" id="IPR012677">
    <property type="entry name" value="Nucleotide-bd_a/b_plait_sf"/>
</dbReference>
<organism evidence="5 6">
    <name type="scientific">Oreochromis niloticus</name>
    <name type="common">Nile tilapia</name>
    <name type="synonym">Tilapia nilotica</name>
    <dbReference type="NCBI Taxonomy" id="8128"/>
    <lineage>
        <taxon>Eukaryota</taxon>
        <taxon>Metazoa</taxon>
        <taxon>Chordata</taxon>
        <taxon>Craniata</taxon>
        <taxon>Vertebrata</taxon>
        <taxon>Euteleostomi</taxon>
        <taxon>Actinopterygii</taxon>
        <taxon>Neopterygii</taxon>
        <taxon>Teleostei</taxon>
        <taxon>Neoteleostei</taxon>
        <taxon>Acanthomorphata</taxon>
        <taxon>Ovalentaria</taxon>
        <taxon>Cichlomorphae</taxon>
        <taxon>Cichliformes</taxon>
        <taxon>Cichlidae</taxon>
        <taxon>African cichlids</taxon>
        <taxon>Pseudocrenilabrinae</taxon>
        <taxon>Oreochromini</taxon>
        <taxon>Oreochromis</taxon>
    </lineage>
</organism>
<dbReference type="Pfam" id="PF26088">
    <property type="entry name" value="RRM_LARP4"/>
    <property type="match status" value="1"/>
</dbReference>
<dbReference type="InParanoid" id="A0A669F4W4"/>
<reference evidence="6" key="1">
    <citation type="submission" date="2012-01" db="EMBL/GenBank/DDBJ databases">
        <title>The Genome Sequence of Oreochromis niloticus (Nile Tilapia).</title>
        <authorList>
            <consortium name="Broad Institute Genome Assembly Team"/>
            <consortium name="Broad Institute Sequencing Platform"/>
            <person name="Di Palma F."/>
            <person name="Johnson J."/>
            <person name="Lander E.S."/>
            <person name="Lindblad-Toh K."/>
        </authorList>
    </citation>
    <scope>NUCLEOTIDE SEQUENCE [LARGE SCALE GENOMIC DNA]</scope>
</reference>
<dbReference type="SUPFAM" id="SSF54928">
    <property type="entry name" value="RNA-binding domain, RBD"/>
    <property type="match status" value="1"/>
</dbReference>
<evidence type="ECO:0000313" key="5">
    <source>
        <dbReference type="Ensembl" id="ENSONIP00000078073.1"/>
    </source>
</evidence>
<dbReference type="GO" id="GO:0010494">
    <property type="term" value="C:cytoplasmic stress granule"/>
    <property type="evidence" value="ECO:0007669"/>
    <property type="project" value="TreeGrafter"/>
</dbReference>
<name>A0A669F4W4_ORENI</name>
<dbReference type="Gene3D" id="1.10.10.10">
    <property type="entry name" value="Winged helix-like DNA-binding domain superfamily/Winged helix DNA-binding domain"/>
    <property type="match status" value="1"/>
</dbReference>
<gene>
    <name evidence="5" type="primary">LOC100707769</name>
</gene>
<dbReference type="InterPro" id="IPR006630">
    <property type="entry name" value="La_HTH"/>
</dbReference>
<keyword evidence="1" id="KW-0597">Phosphoprotein</keyword>
<keyword evidence="6" id="KW-1185">Reference proteome</keyword>
<dbReference type="AlphaFoldDB" id="A0A669F4W4"/>
<dbReference type="Proteomes" id="UP000005207">
    <property type="component" value="Linkage group LG9"/>
</dbReference>
<feature type="compositionally biased region" description="Polar residues" evidence="3">
    <location>
        <begin position="445"/>
        <end position="477"/>
    </location>
</feature>
<dbReference type="GeneTree" id="ENSGT00940000157755"/>
<dbReference type="GO" id="GO:0003730">
    <property type="term" value="F:mRNA 3'-UTR binding"/>
    <property type="evidence" value="ECO:0007669"/>
    <property type="project" value="TreeGrafter"/>
</dbReference>
<dbReference type="Ensembl" id="ENSONIT00000060224.1">
    <property type="protein sequence ID" value="ENSONIP00000078073.1"/>
    <property type="gene ID" value="ENSONIG00000041890.1"/>
</dbReference>
<dbReference type="OMA" id="NEAWPAT"/>
<reference evidence="5" key="2">
    <citation type="submission" date="2025-08" db="UniProtKB">
        <authorList>
            <consortium name="Ensembl"/>
        </authorList>
    </citation>
    <scope>IDENTIFICATION</scope>
</reference>
<dbReference type="InterPro" id="IPR045180">
    <property type="entry name" value="La_dom_prot"/>
</dbReference>
<dbReference type="GO" id="GO:0005829">
    <property type="term" value="C:cytosol"/>
    <property type="evidence" value="ECO:0007669"/>
    <property type="project" value="TreeGrafter"/>
</dbReference>
<dbReference type="PANTHER" id="PTHR22792:SF43">
    <property type="entry name" value="LA-RELATED PROTEIN 4B"/>
    <property type="match status" value="1"/>
</dbReference>
<dbReference type="PANTHER" id="PTHR22792">
    <property type="entry name" value="LUPUS LA PROTEIN-RELATED"/>
    <property type="match status" value="1"/>
</dbReference>
<dbReference type="Gene3D" id="3.30.70.330">
    <property type="match status" value="1"/>
</dbReference>
<dbReference type="Pfam" id="PF05383">
    <property type="entry name" value="La"/>
    <property type="match status" value="1"/>
</dbReference>
<reference evidence="5" key="3">
    <citation type="submission" date="2025-09" db="UniProtKB">
        <authorList>
            <consortium name="Ensembl"/>
        </authorList>
    </citation>
    <scope>IDENTIFICATION</scope>
</reference>
<feature type="region of interest" description="Disordered" evidence="3">
    <location>
        <begin position="320"/>
        <end position="477"/>
    </location>
</feature>
<dbReference type="InterPro" id="IPR058699">
    <property type="entry name" value="RRM_LARP4/4B"/>
</dbReference>
<evidence type="ECO:0000256" key="2">
    <source>
        <dbReference type="ARBA" id="ARBA00022884"/>
    </source>
</evidence>
<evidence type="ECO:0000256" key="1">
    <source>
        <dbReference type="ARBA" id="ARBA00022553"/>
    </source>
</evidence>
<evidence type="ECO:0000259" key="4">
    <source>
        <dbReference type="SMART" id="SM00715"/>
    </source>
</evidence>
<evidence type="ECO:0000313" key="6">
    <source>
        <dbReference type="Proteomes" id="UP000005207"/>
    </source>
</evidence>
<feature type="compositionally biased region" description="Basic and acidic residues" evidence="3">
    <location>
        <begin position="398"/>
        <end position="410"/>
    </location>
</feature>
<evidence type="ECO:0000256" key="3">
    <source>
        <dbReference type="SAM" id="MobiDB-lite"/>
    </source>
</evidence>
<protein>
    <submittedName>
        <fullName evidence="5">La-related protein 4B</fullName>
    </submittedName>
</protein>
<dbReference type="CDD" id="cd12430">
    <property type="entry name" value="RRM_LARP4_5_like"/>
    <property type="match status" value="1"/>
</dbReference>
<dbReference type="SMART" id="SM00715">
    <property type="entry name" value="LA"/>
    <property type="match status" value="1"/>
</dbReference>
<feature type="domain" description="HTH La-type RNA-binding" evidence="4">
    <location>
        <begin position="74"/>
        <end position="152"/>
    </location>
</feature>
<feature type="compositionally biased region" description="Polar residues" evidence="3">
    <location>
        <begin position="324"/>
        <end position="354"/>
    </location>
</feature>
<dbReference type="InterPro" id="IPR036390">
    <property type="entry name" value="WH_DNA-bd_sf"/>
</dbReference>
<keyword evidence="2" id="KW-0694">RNA-binding</keyword>
<proteinExistence type="predicted"/>
<dbReference type="InterPro" id="IPR036388">
    <property type="entry name" value="WH-like_DNA-bd_sf"/>
</dbReference>
<dbReference type="GO" id="GO:0045727">
    <property type="term" value="P:positive regulation of translation"/>
    <property type="evidence" value="ECO:0007669"/>
    <property type="project" value="TreeGrafter"/>
</dbReference>
<sequence length="477" mass="54179">MDHNNFYLSYPDPAYQQVQQPWLVHENLTLQEGYVPVFQQENMVLGDPKALEYQTLRADAHMFNGGSCDPPVTDEIRQELRTVLESYLNREHLSNDLYLKSQMDSNQYVSISALACLDQIKNLTTDVDLISDVLRSMPLVQFSPCGQKVRPRPSRCVLILREIPNTTPQEEVEALFEGENLPKFKSCEFVSNDNWFITFKSEADAQQTYEYLREQVRVFKGKPIMVRMKAETTAAIALAPNQSYRPPQPEQCNNYYGFYPSATTYQQSCPTHASTQQLNEFLGEVWTLAASGYQDWAEPPLLMNHFMDGFTAASAFKPCHPHSQRTGSSWSNCDRWQSQQPASSHSSEQPSDCSFPTWPGRGRSRGKVRLPSRGGRKEPNKQVTSPTEQGRRGNFNQRRREPARSWERPTRSSQNSQSQSPPCRPSPHFELTLSNFPLLPPPASTMASLPPANSNTKATRSLCSTHTQLTWGSWPSE</sequence>
<dbReference type="SUPFAM" id="SSF46785">
    <property type="entry name" value="Winged helix' DNA-binding domain"/>
    <property type="match status" value="1"/>
</dbReference>
<feature type="compositionally biased region" description="Low complexity" evidence="3">
    <location>
        <begin position="411"/>
        <end position="421"/>
    </location>
</feature>
<accession>A0A669F4W4</accession>